<keyword evidence="2" id="KW-0597">Phosphoprotein</keyword>
<evidence type="ECO:0000256" key="7">
    <source>
        <dbReference type="PIRSR" id="PIRSR601952-1"/>
    </source>
</evidence>
<evidence type="ECO:0000256" key="9">
    <source>
        <dbReference type="RuleBase" id="RU003946"/>
    </source>
</evidence>
<reference evidence="11 12" key="1">
    <citation type="submission" date="2016-11" db="EMBL/GenBank/DDBJ databases">
        <authorList>
            <person name="Jaros S."/>
            <person name="Januszkiewicz K."/>
            <person name="Wedrychowicz H."/>
        </authorList>
    </citation>
    <scope>NUCLEOTIDE SEQUENCE [LARGE SCALE GENOMIC DNA]</scope>
    <source>
        <strain evidence="11 12">CGMCC 1.12145</strain>
    </source>
</reference>
<keyword evidence="12" id="KW-1185">Reference proteome</keyword>
<feature type="binding site" evidence="8">
    <location>
        <position position="316"/>
    </location>
    <ligand>
        <name>Zn(2+)</name>
        <dbReference type="ChEBI" id="CHEBI:29105"/>
        <label>2</label>
    </ligand>
</feature>
<feature type="binding site" evidence="8">
    <location>
        <position position="269"/>
    </location>
    <ligand>
        <name>Mg(2+)</name>
        <dbReference type="ChEBI" id="CHEBI:18420"/>
    </ligand>
</feature>
<dbReference type="PANTHER" id="PTHR11596">
    <property type="entry name" value="ALKALINE PHOSPHATASE"/>
    <property type="match status" value="1"/>
</dbReference>
<feature type="binding site" evidence="8">
    <location>
        <position position="54"/>
    </location>
    <ligand>
        <name>Mg(2+)</name>
        <dbReference type="ChEBI" id="CHEBI:18420"/>
    </ligand>
</feature>
<evidence type="ECO:0000256" key="8">
    <source>
        <dbReference type="PIRSR" id="PIRSR601952-2"/>
    </source>
</evidence>
<protein>
    <submittedName>
        <fullName evidence="11">Alkaline phosphatase</fullName>
    </submittedName>
</protein>
<gene>
    <name evidence="11" type="ORF">SAMN02927921_00306</name>
</gene>
<dbReference type="PROSITE" id="PS51257">
    <property type="entry name" value="PROKAR_LIPOPROTEIN"/>
    <property type="match status" value="1"/>
</dbReference>
<feature type="chain" id="PRO_5012634113" evidence="10">
    <location>
        <begin position="21"/>
        <end position="379"/>
    </location>
</feature>
<dbReference type="CDD" id="cd16012">
    <property type="entry name" value="ALP"/>
    <property type="match status" value="1"/>
</dbReference>
<dbReference type="OrthoDB" id="9794455at2"/>
<evidence type="ECO:0000256" key="5">
    <source>
        <dbReference type="ARBA" id="ARBA00022833"/>
    </source>
</evidence>
<evidence type="ECO:0000256" key="10">
    <source>
        <dbReference type="SAM" id="SignalP"/>
    </source>
</evidence>
<dbReference type="PRINTS" id="PR00113">
    <property type="entry name" value="ALKPHPHTASE"/>
</dbReference>
<evidence type="ECO:0000256" key="1">
    <source>
        <dbReference type="ARBA" id="ARBA00005984"/>
    </source>
</evidence>
<proteinExistence type="inferred from homology"/>
<feature type="signal peptide" evidence="10">
    <location>
        <begin position="1"/>
        <end position="20"/>
    </location>
</feature>
<organism evidence="11 12">
    <name type="scientific">Sinomicrobium oceani</name>
    <dbReference type="NCBI Taxonomy" id="1150368"/>
    <lineage>
        <taxon>Bacteria</taxon>
        <taxon>Pseudomonadati</taxon>
        <taxon>Bacteroidota</taxon>
        <taxon>Flavobacteriia</taxon>
        <taxon>Flavobacteriales</taxon>
        <taxon>Flavobacteriaceae</taxon>
        <taxon>Sinomicrobium</taxon>
    </lineage>
</organism>
<keyword evidence="10" id="KW-0732">Signal</keyword>
<feature type="binding site" evidence="8">
    <location>
        <position position="278"/>
    </location>
    <ligand>
        <name>Zn(2+)</name>
        <dbReference type="ChEBI" id="CHEBI:29105"/>
        <label>2</label>
    </ligand>
</feature>
<dbReference type="STRING" id="1150368.SAMN02927921_00306"/>
<comment type="cofactor">
    <cofactor evidence="8">
        <name>Mg(2+)</name>
        <dbReference type="ChEBI" id="CHEBI:18420"/>
    </cofactor>
    <text evidence="8">Binds 1 Mg(2+) ion.</text>
</comment>
<feature type="binding site" evidence="8">
    <location>
        <position position="317"/>
    </location>
    <ligand>
        <name>Zn(2+)</name>
        <dbReference type="ChEBI" id="CHEBI:29105"/>
        <label>2</label>
    </ligand>
</feature>
<dbReference type="RefSeq" id="WP_072315564.1">
    <property type="nucleotide sequence ID" value="NZ_FPJE01000002.1"/>
</dbReference>
<keyword evidence="5 8" id="KW-0862">Zinc</keyword>
<dbReference type="SMART" id="SM00098">
    <property type="entry name" value="alkPPc"/>
    <property type="match status" value="1"/>
</dbReference>
<evidence type="ECO:0000313" key="11">
    <source>
        <dbReference type="EMBL" id="SFW16936.1"/>
    </source>
</evidence>
<dbReference type="Pfam" id="PF00245">
    <property type="entry name" value="Alk_phosphatase"/>
    <property type="match status" value="1"/>
</dbReference>
<evidence type="ECO:0000256" key="2">
    <source>
        <dbReference type="ARBA" id="ARBA00022553"/>
    </source>
</evidence>
<keyword evidence="6 8" id="KW-0460">Magnesium</keyword>
<feature type="binding site" evidence="8">
    <location>
        <position position="274"/>
    </location>
    <ligand>
        <name>Zn(2+)</name>
        <dbReference type="ChEBI" id="CHEBI:29105"/>
        <label>2</label>
    </ligand>
</feature>
<evidence type="ECO:0000256" key="6">
    <source>
        <dbReference type="ARBA" id="ARBA00022842"/>
    </source>
</evidence>
<keyword evidence="4" id="KW-0378">Hydrolase</keyword>
<dbReference type="InterPro" id="IPR018299">
    <property type="entry name" value="Alkaline_phosphatase_AS"/>
</dbReference>
<dbReference type="PROSITE" id="PS00123">
    <property type="entry name" value="ALKALINE_PHOSPHATASE"/>
    <property type="match status" value="1"/>
</dbReference>
<evidence type="ECO:0000256" key="4">
    <source>
        <dbReference type="ARBA" id="ARBA00022801"/>
    </source>
</evidence>
<dbReference type="SUPFAM" id="SSF53649">
    <property type="entry name" value="Alkaline phosphatase-like"/>
    <property type="match status" value="1"/>
</dbReference>
<dbReference type="InterPro" id="IPR001952">
    <property type="entry name" value="Alkaline_phosphatase"/>
</dbReference>
<feature type="binding site" evidence="8">
    <location>
        <position position="147"/>
    </location>
    <ligand>
        <name>Mg(2+)</name>
        <dbReference type="ChEBI" id="CHEBI:18420"/>
    </ligand>
</feature>
<feature type="binding site" evidence="8">
    <location>
        <position position="54"/>
    </location>
    <ligand>
        <name>Zn(2+)</name>
        <dbReference type="ChEBI" id="CHEBI:29105"/>
        <label>2</label>
    </ligand>
</feature>
<dbReference type="GO" id="GO:0046872">
    <property type="term" value="F:metal ion binding"/>
    <property type="evidence" value="ECO:0007669"/>
    <property type="project" value="UniProtKB-KW"/>
</dbReference>
<sequence>MKLLTRLSALTVLFIISACSINVSPTVKTDLENAEISINQTGKRPKNVILMIGDGMGVTQVSSAIYRNKSLHVERITNIGFSKTSSSSDLITDSAAGATAFSIGEKTYNGAIGVDKDGKPKETLLELLGNDGYSTGLIATCAITHATPASFFAHQLKRSMENEIAADMVNAPVNLFIGGGKKYFENRVDSKRKPFDNRNITKELEGKGFSFIRSLDELGTTSGKVGYFIADNQPEPILKGRDDILPRSIAPSIRYLQNESDKGFFLVVEGSQIDWGGHNNDSEYIITEMIDFDKAIGKALDFAEKDGNTLIVITADHETGGYSLRSKDGNYNELDGAFTTGGHTGAMVPVFAYGPGSEVFRGIYDNHQIYHKIRQVLGR</sequence>
<comment type="similarity">
    <text evidence="1 9">Belongs to the alkaline phosphatase family.</text>
</comment>
<dbReference type="Proteomes" id="UP000182248">
    <property type="component" value="Unassembled WGS sequence"/>
</dbReference>
<name>A0A1K1M1G4_9FLAO</name>
<dbReference type="PANTHER" id="PTHR11596:SF5">
    <property type="entry name" value="ALKALINE PHOSPHATASE"/>
    <property type="match status" value="1"/>
</dbReference>
<evidence type="ECO:0000256" key="3">
    <source>
        <dbReference type="ARBA" id="ARBA00022723"/>
    </source>
</evidence>
<dbReference type="EMBL" id="FPJE01000002">
    <property type="protein sequence ID" value="SFW16936.1"/>
    <property type="molecule type" value="Genomic_DNA"/>
</dbReference>
<feature type="active site" description="Phosphoserine intermediate" evidence="7">
    <location>
        <position position="94"/>
    </location>
</feature>
<dbReference type="AlphaFoldDB" id="A0A1K1M1G4"/>
<dbReference type="GO" id="GO:0004035">
    <property type="term" value="F:alkaline phosphatase activity"/>
    <property type="evidence" value="ECO:0007669"/>
    <property type="project" value="TreeGrafter"/>
</dbReference>
<dbReference type="InterPro" id="IPR017850">
    <property type="entry name" value="Alkaline_phosphatase_core_sf"/>
</dbReference>
<dbReference type="Gene3D" id="3.40.720.10">
    <property type="entry name" value="Alkaline Phosphatase, subunit A"/>
    <property type="match status" value="1"/>
</dbReference>
<feature type="binding site" evidence="8">
    <location>
        <position position="145"/>
    </location>
    <ligand>
        <name>Mg(2+)</name>
        <dbReference type="ChEBI" id="CHEBI:18420"/>
    </ligand>
</feature>
<comment type="cofactor">
    <cofactor evidence="8">
        <name>Zn(2+)</name>
        <dbReference type="ChEBI" id="CHEBI:29105"/>
    </cofactor>
    <text evidence="8">Binds 2 Zn(2+) ions.</text>
</comment>
<evidence type="ECO:0000313" key="12">
    <source>
        <dbReference type="Proteomes" id="UP000182248"/>
    </source>
</evidence>
<accession>A0A1K1M1G4</accession>
<keyword evidence="3 8" id="KW-0479">Metal-binding</keyword>